<dbReference type="Pfam" id="PF12974">
    <property type="entry name" value="Phosphonate-bd"/>
    <property type="match status" value="1"/>
</dbReference>
<evidence type="ECO:0000256" key="2">
    <source>
        <dbReference type="SAM" id="MobiDB-lite"/>
    </source>
</evidence>
<keyword evidence="4" id="KW-1185">Reference proteome</keyword>
<organism evidence="3 4">
    <name type="scientific">Halorubrum cibi</name>
    <dbReference type="NCBI Taxonomy" id="413815"/>
    <lineage>
        <taxon>Archaea</taxon>
        <taxon>Methanobacteriati</taxon>
        <taxon>Methanobacteriota</taxon>
        <taxon>Stenosarchaea group</taxon>
        <taxon>Halobacteria</taxon>
        <taxon>Halobacteriales</taxon>
        <taxon>Haloferacaceae</taxon>
        <taxon>Halorubrum</taxon>
    </lineage>
</organism>
<dbReference type="PANTHER" id="PTHR35841:SF1">
    <property type="entry name" value="PHOSPHONATES-BINDING PERIPLASMIC PROTEIN"/>
    <property type="match status" value="1"/>
</dbReference>
<dbReference type="Proteomes" id="UP000319712">
    <property type="component" value="Unassembled WGS sequence"/>
</dbReference>
<dbReference type="EMBL" id="FXTD01000004">
    <property type="protein sequence ID" value="SMO57543.1"/>
    <property type="molecule type" value="Genomic_DNA"/>
</dbReference>
<dbReference type="AlphaFoldDB" id="A0A521CDQ4"/>
<dbReference type="PROSITE" id="PS51318">
    <property type="entry name" value="TAT"/>
    <property type="match status" value="1"/>
</dbReference>
<evidence type="ECO:0000256" key="1">
    <source>
        <dbReference type="ARBA" id="ARBA00022729"/>
    </source>
</evidence>
<evidence type="ECO:0000313" key="3">
    <source>
        <dbReference type="EMBL" id="SMO57543.1"/>
    </source>
</evidence>
<gene>
    <name evidence="3" type="ORF">SAMN06264867_104120</name>
</gene>
<evidence type="ECO:0000313" key="4">
    <source>
        <dbReference type="Proteomes" id="UP000319712"/>
    </source>
</evidence>
<accession>A0A521CDQ4</accession>
<dbReference type="InterPro" id="IPR005770">
    <property type="entry name" value="PhnD"/>
</dbReference>
<feature type="region of interest" description="Disordered" evidence="2">
    <location>
        <begin position="1"/>
        <end position="22"/>
    </location>
</feature>
<dbReference type="PANTHER" id="PTHR35841">
    <property type="entry name" value="PHOSPHONATES-BINDING PERIPLASMIC PROTEIN"/>
    <property type="match status" value="1"/>
</dbReference>
<dbReference type="InterPro" id="IPR006311">
    <property type="entry name" value="TAT_signal"/>
</dbReference>
<name>A0A521CDQ4_9EURY</name>
<dbReference type="GO" id="GO:0043190">
    <property type="term" value="C:ATP-binding cassette (ABC) transporter complex"/>
    <property type="evidence" value="ECO:0007669"/>
    <property type="project" value="InterPro"/>
</dbReference>
<protein>
    <submittedName>
        <fullName evidence="3">Phosphonate transport system substrate-binding protein</fullName>
    </submittedName>
</protein>
<proteinExistence type="predicted"/>
<dbReference type="GO" id="GO:0055085">
    <property type="term" value="P:transmembrane transport"/>
    <property type="evidence" value="ECO:0007669"/>
    <property type="project" value="InterPro"/>
</dbReference>
<keyword evidence="1" id="KW-0732">Signal</keyword>
<feature type="compositionally biased region" description="Gly residues" evidence="2">
    <location>
        <begin position="38"/>
        <end position="79"/>
    </location>
</feature>
<reference evidence="3 4" key="1">
    <citation type="submission" date="2017-05" db="EMBL/GenBank/DDBJ databases">
        <authorList>
            <person name="Varghese N."/>
            <person name="Submissions S."/>
        </authorList>
    </citation>
    <scope>NUCLEOTIDE SEQUENCE [LARGE SCALE GENOMIC DNA]</scope>
    <source>
        <strain evidence="3 4">DSM 19504</strain>
    </source>
</reference>
<dbReference type="NCBIfam" id="TIGR01098">
    <property type="entry name" value="3A0109s03R"/>
    <property type="match status" value="1"/>
</dbReference>
<sequence>MRGFQSVMVEDTGGRTGPSSRRRFILTGGALGLAGLAGCAGGSDGGDGEAGAGLESSGGDGGGGGDGGDGGSGGDGSDGGSSDPMLAEASEFDPAEPNWEENNYLMTAVSENDYFQGSQTDLENMRNQDVEKIAHGNPPRELPDDESEWVDPDPLIFVDKPGESGQTQYQDTIQPLLDRLEETTGRTVEWQPVDSNAATVESFRAGRGHLGDISTGTSAFGVNLGGIVPFAVPISPSGQFGYRLLAITRDDEHDIQSVNDFARDNVTVTHSEPASNSGNQAPSALFDQFFDVTAGEDYEREFSGGHDQTARGIAAGDYDAGPICSTCVDDLVQSTEDIDYDDFKVVWASNPFPPGPMVHRYDLHPDIVEGIKEATIGTDWTDTEYAENTGEAEYVEIDYKKVFNDILIIQRYNGVEYESGNL</sequence>
<dbReference type="SUPFAM" id="SSF53850">
    <property type="entry name" value="Periplasmic binding protein-like II"/>
    <property type="match status" value="1"/>
</dbReference>
<feature type="region of interest" description="Disordered" evidence="2">
    <location>
        <begin position="36"/>
        <end position="97"/>
    </location>
</feature>
<dbReference type="Gene3D" id="3.40.190.10">
    <property type="entry name" value="Periplasmic binding protein-like II"/>
    <property type="match status" value="2"/>
</dbReference>